<protein>
    <submittedName>
        <fullName evidence="2">Uncharacterized protein</fullName>
    </submittedName>
</protein>
<keyword evidence="1" id="KW-1133">Transmembrane helix</keyword>
<feature type="transmembrane region" description="Helical" evidence="1">
    <location>
        <begin position="110"/>
        <end position="131"/>
    </location>
</feature>
<name>A0ABR8XEQ4_9BACL</name>
<gene>
    <name evidence="2" type="ORF">H9636_13835</name>
</gene>
<dbReference type="Proteomes" id="UP000640930">
    <property type="component" value="Unassembled WGS sequence"/>
</dbReference>
<accession>A0ABR8XEQ4</accession>
<evidence type="ECO:0000256" key="1">
    <source>
        <dbReference type="SAM" id="Phobius"/>
    </source>
</evidence>
<feature type="transmembrane region" description="Helical" evidence="1">
    <location>
        <begin position="83"/>
        <end position="104"/>
    </location>
</feature>
<comment type="caution">
    <text evidence="2">The sequence shown here is derived from an EMBL/GenBank/DDBJ whole genome shotgun (WGS) entry which is preliminary data.</text>
</comment>
<proteinExistence type="predicted"/>
<dbReference type="RefSeq" id="WP_191708157.1">
    <property type="nucleotide sequence ID" value="NZ_JACSQA010000023.1"/>
</dbReference>
<reference evidence="2 3" key="1">
    <citation type="submission" date="2020-08" db="EMBL/GenBank/DDBJ databases">
        <title>A Genomic Blueprint of the Chicken Gut Microbiome.</title>
        <authorList>
            <person name="Gilroy R."/>
            <person name="Ravi A."/>
            <person name="Getino M."/>
            <person name="Pursley I."/>
            <person name="Horton D.L."/>
            <person name="Alikhan N.-F."/>
            <person name="Baker D."/>
            <person name="Gharbi K."/>
            <person name="Hall N."/>
            <person name="Watson M."/>
            <person name="Adriaenssens E.M."/>
            <person name="Foster-Nyarko E."/>
            <person name="Jarju S."/>
            <person name="Secka A."/>
            <person name="Antonio M."/>
            <person name="Oren A."/>
            <person name="Chaudhuri R."/>
            <person name="La Ragione R.M."/>
            <person name="Hildebrand F."/>
            <person name="Pallen M.J."/>
        </authorList>
    </citation>
    <scope>NUCLEOTIDE SEQUENCE [LARGE SCALE GENOMIC DNA]</scope>
    <source>
        <strain evidence="2 3">Re31</strain>
    </source>
</reference>
<sequence>MIAFVSFFSIVLFTLLLSSVFRGQLKESHLTSCLSMFVAMTKSTLIGILVALWIPDIVYSTIIALLVSFLLISIMTYQLATKIFLECLSALFMGSMMGTMLSLMTTNNEMISILFFTALYLISCIIAAGLWNKDNVQHFFKGFPRKVMLTSLFVVILLAFTTMYDLLPKSTNEVEPEPEHHEHH</sequence>
<evidence type="ECO:0000313" key="3">
    <source>
        <dbReference type="Proteomes" id="UP000640930"/>
    </source>
</evidence>
<evidence type="ECO:0000313" key="2">
    <source>
        <dbReference type="EMBL" id="MBD8027731.1"/>
    </source>
</evidence>
<organism evidence="2 3">
    <name type="scientific">Ureibacillus galli</name>
    <dbReference type="NCBI Taxonomy" id="2762222"/>
    <lineage>
        <taxon>Bacteria</taxon>
        <taxon>Bacillati</taxon>
        <taxon>Bacillota</taxon>
        <taxon>Bacilli</taxon>
        <taxon>Bacillales</taxon>
        <taxon>Caryophanaceae</taxon>
        <taxon>Ureibacillus</taxon>
    </lineage>
</organism>
<keyword evidence="1" id="KW-0472">Membrane</keyword>
<feature type="transmembrane region" description="Helical" evidence="1">
    <location>
        <begin position="46"/>
        <end position="71"/>
    </location>
</feature>
<keyword evidence="1" id="KW-0812">Transmembrane</keyword>
<keyword evidence="3" id="KW-1185">Reference proteome</keyword>
<feature type="transmembrane region" description="Helical" evidence="1">
    <location>
        <begin position="143"/>
        <end position="164"/>
    </location>
</feature>
<dbReference type="EMBL" id="JACSQA010000023">
    <property type="protein sequence ID" value="MBD8027731.1"/>
    <property type="molecule type" value="Genomic_DNA"/>
</dbReference>